<evidence type="ECO:0000256" key="2">
    <source>
        <dbReference type="SAM" id="Phobius"/>
    </source>
</evidence>
<feature type="transmembrane region" description="Helical" evidence="2">
    <location>
        <begin position="7"/>
        <end position="27"/>
    </location>
</feature>
<organism evidence="3 4">
    <name type="scientific">Syntrophotalea acetylenica</name>
    <name type="common">Pelobacter acetylenicus</name>
    <dbReference type="NCBI Taxonomy" id="29542"/>
    <lineage>
        <taxon>Bacteria</taxon>
        <taxon>Pseudomonadati</taxon>
        <taxon>Thermodesulfobacteriota</taxon>
        <taxon>Desulfuromonadia</taxon>
        <taxon>Desulfuromonadales</taxon>
        <taxon>Syntrophotaleaceae</taxon>
        <taxon>Syntrophotalea</taxon>
    </lineage>
</organism>
<accession>A0A1L3GEG2</accession>
<keyword evidence="2" id="KW-0812">Transmembrane</keyword>
<keyword evidence="4" id="KW-1185">Reference proteome</keyword>
<keyword evidence="2" id="KW-1133">Transmembrane helix</keyword>
<reference evidence="3 4" key="1">
    <citation type="journal article" date="2017" name="Genome Announc.">
        <title>Complete Genome Sequences of Two Acetylene-Fermenting Pelobacter acetylenicus Strains.</title>
        <authorList>
            <person name="Sutton J.M."/>
            <person name="Baesman S.M."/>
            <person name="Fierst J.L."/>
            <person name="Poret-Peterson A.T."/>
            <person name="Oremland R.S."/>
            <person name="Dunlap D.S."/>
            <person name="Akob D.M."/>
        </authorList>
    </citation>
    <scope>NUCLEOTIDE SEQUENCE [LARGE SCALE GENOMIC DNA]</scope>
    <source>
        <strain evidence="3 4">DSM 3247</strain>
    </source>
</reference>
<dbReference type="InterPro" id="IPR016907">
    <property type="entry name" value="UCP029033"/>
</dbReference>
<dbReference type="AlphaFoldDB" id="A0A1L3GEG2"/>
<dbReference type="PIRSF" id="PIRSF029033">
    <property type="entry name" value="UCP029033"/>
    <property type="match status" value="1"/>
</dbReference>
<dbReference type="EMBL" id="CP015518">
    <property type="protein sequence ID" value="APG24341.1"/>
    <property type="molecule type" value="Genomic_DNA"/>
</dbReference>
<protein>
    <recommendedName>
        <fullName evidence="5">SIMPL domain-containing protein</fullName>
    </recommendedName>
</protein>
<name>A0A1L3GEG2_SYNAC</name>
<dbReference type="Pfam" id="PF04402">
    <property type="entry name" value="SIMPL"/>
    <property type="match status" value="1"/>
</dbReference>
<dbReference type="InterPro" id="IPR007497">
    <property type="entry name" value="SIMPL/DUF541"/>
</dbReference>
<evidence type="ECO:0000313" key="3">
    <source>
        <dbReference type="EMBL" id="APG24341.1"/>
    </source>
</evidence>
<dbReference type="Proteomes" id="UP000182264">
    <property type="component" value="Chromosome"/>
</dbReference>
<dbReference type="RefSeq" id="WP_072286181.1">
    <property type="nucleotide sequence ID" value="NZ_CP015455.1"/>
</dbReference>
<proteinExistence type="predicted"/>
<keyword evidence="1" id="KW-0175">Coiled coil</keyword>
<dbReference type="STRING" id="29542.A6070_12940"/>
<keyword evidence="2" id="KW-0472">Membrane</keyword>
<feature type="coiled-coil region" evidence="1">
    <location>
        <begin position="72"/>
        <end position="99"/>
    </location>
</feature>
<dbReference type="InterPro" id="IPR052022">
    <property type="entry name" value="26kDa_periplasmic_antigen"/>
</dbReference>
<evidence type="ECO:0000313" key="4">
    <source>
        <dbReference type="Proteomes" id="UP000182264"/>
    </source>
</evidence>
<dbReference type="KEGG" id="pace:A6070_12940"/>
<sequence>MIKENQVGLFFLGLFVAIGLAVSGYFIGQTLYNSKVALNTAEVKGLAERRVTADRVNWTIAYKVSGNNKEQIPRLYEQAEKHKETIKDLLKENGFTEDEIQLGVLSYEFFEYRDENQKLVDEAHRLTGTISVESNKVELVSKVRSNVNKLIAKGLDIENRPPLYHFTKLNEIKPNMLSEATKNARIAANEFAKNANVTVGGIRSARQGNFIVVDAGEQYGDSAKIEKDVRVVTTITFYLND</sequence>
<gene>
    <name evidence="3" type="ORF">A7E75_04305</name>
</gene>
<dbReference type="GO" id="GO:0006974">
    <property type="term" value="P:DNA damage response"/>
    <property type="evidence" value="ECO:0007669"/>
    <property type="project" value="TreeGrafter"/>
</dbReference>
<dbReference type="PANTHER" id="PTHR34387:SF2">
    <property type="entry name" value="SLR1258 PROTEIN"/>
    <property type="match status" value="1"/>
</dbReference>
<evidence type="ECO:0008006" key="5">
    <source>
        <dbReference type="Google" id="ProtNLM"/>
    </source>
</evidence>
<evidence type="ECO:0000256" key="1">
    <source>
        <dbReference type="SAM" id="Coils"/>
    </source>
</evidence>
<dbReference type="PANTHER" id="PTHR34387">
    <property type="entry name" value="SLR1258 PROTEIN"/>
    <property type="match status" value="1"/>
</dbReference>